<dbReference type="GO" id="GO:0006893">
    <property type="term" value="P:Golgi to plasma membrane transport"/>
    <property type="evidence" value="ECO:0007669"/>
    <property type="project" value="TreeGrafter"/>
</dbReference>
<evidence type="ECO:0000256" key="1">
    <source>
        <dbReference type="RuleBase" id="RU367079"/>
    </source>
</evidence>
<dbReference type="AlphaFoldDB" id="D7G446"/>
<accession>D7G446</accession>
<keyword evidence="1" id="KW-0268">Exocytosis</keyword>
<protein>
    <recommendedName>
        <fullName evidence="1">Exocyst complex component Sec8</fullName>
    </recommendedName>
</protein>
<reference evidence="3 4" key="1">
    <citation type="journal article" date="2010" name="Nature">
        <title>The Ectocarpus genome and the independent evolution of multicellularity in brown algae.</title>
        <authorList>
            <person name="Cock J.M."/>
            <person name="Sterck L."/>
            <person name="Rouze P."/>
            <person name="Scornet D."/>
            <person name="Allen A.E."/>
            <person name="Amoutzias G."/>
            <person name="Anthouard V."/>
            <person name="Artiguenave F."/>
            <person name="Aury J.M."/>
            <person name="Badger J.H."/>
            <person name="Beszteri B."/>
            <person name="Billiau K."/>
            <person name="Bonnet E."/>
            <person name="Bothwell J.H."/>
            <person name="Bowler C."/>
            <person name="Boyen C."/>
            <person name="Brownlee C."/>
            <person name="Carrano C.J."/>
            <person name="Charrier B."/>
            <person name="Cho G.Y."/>
            <person name="Coelho S.M."/>
            <person name="Collen J."/>
            <person name="Corre E."/>
            <person name="Da Silva C."/>
            <person name="Delage L."/>
            <person name="Delaroque N."/>
            <person name="Dittami S.M."/>
            <person name="Doulbeau S."/>
            <person name="Elias M."/>
            <person name="Farnham G."/>
            <person name="Gachon C.M."/>
            <person name="Gschloessl B."/>
            <person name="Heesch S."/>
            <person name="Jabbari K."/>
            <person name="Jubin C."/>
            <person name="Kawai H."/>
            <person name="Kimura K."/>
            <person name="Kloareg B."/>
            <person name="Kupper F.C."/>
            <person name="Lang D."/>
            <person name="Le Bail A."/>
            <person name="Leblanc C."/>
            <person name="Lerouge P."/>
            <person name="Lohr M."/>
            <person name="Lopez P.J."/>
            <person name="Martens C."/>
            <person name="Maumus F."/>
            <person name="Michel G."/>
            <person name="Miranda-Saavedra D."/>
            <person name="Morales J."/>
            <person name="Moreau H."/>
            <person name="Motomura T."/>
            <person name="Nagasato C."/>
            <person name="Napoli C.A."/>
            <person name="Nelson D.R."/>
            <person name="Nyvall-Collen P."/>
            <person name="Peters A.F."/>
            <person name="Pommier C."/>
            <person name="Potin P."/>
            <person name="Poulain J."/>
            <person name="Quesneville H."/>
            <person name="Read B."/>
            <person name="Rensing S.A."/>
            <person name="Ritter A."/>
            <person name="Rousvoal S."/>
            <person name="Samanta M."/>
            <person name="Samson G."/>
            <person name="Schroeder D.C."/>
            <person name="Segurens B."/>
            <person name="Strittmatter M."/>
            <person name="Tonon T."/>
            <person name="Tregear J.W."/>
            <person name="Valentin K."/>
            <person name="von Dassow P."/>
            <person name="Yamagishi T."/>
            <person name="Van de Peer Y."/>
            <person name="Wincker P."/>
        </authorList>
    </citation>
    <scope>NUCLEOTIDE SEQUENCE [LARGE SCALE GENOMIC DNA]</scope>
    <source>
        <strain evidence="4">Ec32 / CCAP1310/4</strain>
    </source>
</reference>
<dbReference type="PANTHER" id="PTHR14146:SF0">
    <property type="entry name" value="EXOCYST COMPLEX COMPONENT 4"/>
    <property type="match status" value="1"/>
</dbReference>
<feature type="region of interest" description="Disordered" evidence="2">
    <location>
        <begin position="725"/>
        <end position="760"/>
    </location>
</feature>
<comment type="similarity">
    <text evidence="1">Belongs to the SEC8 family.</text>
</comment>
<dbReference type="GO" id="GO:0090522">
    <property type="term" value="P:vesicle tethering involved in exocytosis"/>
    <property type="evidence" value="ECO:0007669"/>
    <property type="project" value="UniProtKB-UniRule"/>
</dbReference>
<keyword evidence="4" id="KW-1185">Reference proteome</keyword>
<evidence type="ECO:0000313" key="4">
    <source>
        <dbReference type="Proteomes" id="UP000002630"/>
    </source>
</evidence>
<feature type="region of interest" description="Disordered" evidence="2">
    <location>
        <begin position="145"/>
        <end position="177"/>
    </location>
</feature>
<proteinExistence type="inferred from homology"/>
<dbReference type="Proteomes" id="UP000002630">
    <property type="component" value="Unassembled WGS sequence"/>
</dbReference>
<dbReference type="InterPro" id="IPR039682">
    <property type="entry name" value="Sec8/EXOC4"/>
</dbReference>
<feature type="compositionally biased region" description="Basic residues" evidence="2">
    <location>
        <begin position="145"/>
        <end position="154"/>
    </location>
</feature>
<dbReference type="InParanoid" id="D7G446"/>
<dbReference type="GO" id="GO:0015031">
    <property type="term" value="P:protein transport"/>
    <property type="evidence" value="ECO:0007669"/>
    <property type="project" value="UniProtKB-KW"/>
</dbReference>
<keyword evidence="1" id="KW-0653">Protein transport</keyword>
<dbReference type="GO" id="GO:0006612">
    <property type="term" value="P:protein targeting to membrane"/>
    <property type="evidence" value="ECO:0007669"/>
    <property type="project" value="UniProtKB-UniRule"/>
</dbReference>
<dbReference type="eggNOG" id="KOG3691">
    <property type="taxonomic scope" value="Eukaryota"/>
</dbReference>
<name>D7G446_ECTSI</name>
<comment type="function">
    <text evidence="1">Component of the exocyst complex involved in the docking of exocytic vesicles with fusion sites on the plasma membrane.</text>
</comment>
<dbReference type="STRING" id="2880.D7G446"/>
<evidence type="ECO:0000256" key="2">
    <source>
        <dbReference type="SAM" id="MobiDB-lite"/>
    </source>
</evidence>
<dbReference type="PANTHER" id="PTHR14146">
    <property type="entry name" value="EXOCYST COMPLEX COMPONENT 4"/>
    <property type="match status" value="1"/>
</dbReference>
<organism evidence="3 4">
    <name type="scientific">Ectocarpus siliculosus</name>
    <name type="common">Brown alga</name>
    <name type="synonym">Conferva siliculosa</name>
    <dbReference type="NCBI Taxonomy" id="2880"/>
    <lineage>
        <taxon>Eukaryota</taxon>
        <taxon>Sar</taxon>
        <taxon>Stramenopiles</taxon>
        <taxon>Ochrophyta</taxon>
        <taxon>PX clade</taxon>
        <taxon>Phaeophyceae</taxon>
        <taxon>Ectocarpales</taxon>
        <taxon>Ectocarpaceae</taxon>
        <taxon>Ectocarpus</taxon>
    </lineage>
</organism>
<gene>
    <name evidence="3" type="ORF">Esi_0547_0004</name>
</gene>
<sequence>MGGVARHYNQTRANVGTLREQLRECKQLLQSGSSQTDVRELWQRKLQYSLVLRLLNALDMIKDAPVKFERLVRQKRFVGAVGLLNESLLNIFSAELVDVPAVASVRDEMLAQKGRILDTLVEEIADVLFLRAAAAQVSAADKARGVAKSRRRRERGGASGASMEDSTGNALSRGQGTVAVGGAGVPSDAASESSAGGGDASGTLWAGIQVDVTDVGDHEEQALDDPSQELSVYLRLLVEAVRRLRCLDDVERYLLERLPNEVLTLSATHMRTCVGKHDEINVASRGTAFNSKSKSDGLGARGQNLTQYLSLVFDSFTSVLANLIRLVRLLHAARLRDLREHDSGAPVFEADASYKDSLVVGVWQHIQAHLVDVLTRHVSRPEDGDMGVDTNKTDAGGAQNSRLGPSPSGVEPTNIPSSVPYFRPLRRPESSSTGLASTATVMELNNVSAADYCSSRVLADPSPMVIISIFRPTLKFVEAEEMLGDHDWCFPASMASGSQGVAKLSSADGSAASRERVAGSVGALRPSRGAEDVYAQARTLFRAMVQMPHYAEEIGEILRTSLEDFFALVQNKFQDIIVNSASRSRLERFSDKLRDLIRRDAQYLTYKTLVYGGLLRWDESEVDDVLSLKGRHSLGGGPTKGVERDTRRGREGNLEVSGQEEADDIFESEFTMLQDLWKFDSVPFSVTKQSLLSLRKQQAVACLAFSCDWLSHKVLKVCVAIKHQSSTDDPSSGLGEQLGSPSRTVDAERRMSSTPGNATAPAQKLRLIGRKLSQLADDSLLCLRLEVYMLVSFYMQQLPSINLEVTSGQGSTTAMSLGSVEDQCVVTLNRCIREEQEALSPFEPKGSMALLCPRELLAFVLAPLPRLLPRLFVRSFIFLKTKTVTVGGVGKLNKILNTLEQTVGDVTDDHKTRIQEEGAAADVPGSGTQAPTGVVGERFGWARQYVALMSMTQGELESFIRKNRTKFSKEEYRRVWSLSGPNRRTEDEQKFDVWWVS</sequence>
<feature type="region of interest" description="Disordered" evidence="2">
    <location>
        <begin position="380"/>
        <end position="415"/>
    </location>
</feature>
<dbReference type="OrthoDB" id="272977at2759"/>
<evidence type="ECO:0000313" key="3">
    <source>
        <dbReference type="EMBL" id="CBJ33664.1"/>
    </source>
</evidence>
<keyword evidence="1" id="KW-0813">Transport</keyword>
<dbReference type="GO" id="GO:0000145">
    <property type="term" value="C:exocyst"/>
    <property type="evidence" value="ECO:0007669"/>
    <property type="project" value="UniProtKB-UniRule"/>
</dbReference>
<dbReference type="EMBL" id="FN649760">
    <property type="protein sequence ID" value="CBJ33664.1"/>
    <property type="molecule type" value="Genomic_DNA"/>
</dbReference>
<feature type="compositionally biased region" description="Polar residues" evidence="2">
    <location>
        <begin position="164"/>
        <end position="175"/>
    </location>
</feature>